<dbReference type="PANTHER" id="PTHR34706:SF1">
    <property type="entry name" value="VWFA DOMAIN-CONTAINING PROTEIN"/>
    <property type="match status" value="1"/>
</dbReference>
<name>A0A177TWC8_9BASI</name>
<feature type="compositionally biased region" description="Pro residues" evidence="1">
    <location>
        <begin position="62"/>
        <end position="73"/>
    </location>
</feature>
<dbReference type="SUPFAM" id="SSF53300">
    <property type="entry name" value="vWA-like"/>
    <property type="match status" value="1"/>
</dbReference>
<sequence>MSIHRQGNPLFDGISGQRQGGGDPSALPPPPPYSLQAGQRPSQGPPGPAQGQQRVGQGAGPGPAPANAYPPPGSQQMYPPQNSQFAPPPGPPPGGAPMQPVRTGTGPGMGAGAPAPAAVNNVRRQSSGLGSVEALAKRMSMSLTQSSSSSSSHSHHDNPFSDAAFVQSPTMSTNPFSPHYQQQQQQQGRLPSGPVRQGSVGAGSGRAEEDPLKLLKSYDCVFIVDDSSSMHVNEQPDGSMGPSRWDEARDALAGVVELARHYDEDGVDIVFLNSEATLLGTKDAAAVRALFDSIDPQGPTPTGERLEMLMLDYWEKLDSYSERKKRGALTPGESPPKKLNYIIITDGRPTDEPSDVIVNCARRLDEGRYPLSQIGIQFLQVGNDPEATRALNELDDELSKVHKVRDMVDTTTYAGMMLSTEAITKALLGGINRRLDRQADPLQQQPPR</sequence>
<accession>A0A177TWC8</accession>
<dbReference type="Gene3D" id="3.40.50.410">
    <property type="entry name" value="von Willebrand factor, type A domain"/>
    <property type="match status" value="1"/>
</dbReference>
<keyword evidence="3" id="KW-1185">Reference proteome</keyword>
<evidence type="ECO:0000313" key="3">
    <source>
        <dbReference type="Proteomes" id="UP000077521"/>
    </source>
</evidence>
<dbReference type="PROSITE" id="PS50234">
    <property type="entry name" value="VWFA"/>
    <property type="match status" value="1"/>
</dbReference>
<dbReference type="InterPro" id="IPR002035">
    <property type="entry name" value="VWF_A"/>
</dbReference>
<comment type="caution">
    <text evidence="2">The sequence shown here is derived from an EMBL/GenBank/DDBJ whole genome shotgun (WGS) entry which is preliminary data.</text>
</comment>
<reference evidence="2" key="2">
    <citation type="journal article" date="2019" name="IMA Fungus">
        <title>Genome sequencing and comparison of five Tilletia species to identify candidate genes for the detection of regulated species infecting wheat.</title>
        <authorList>
            <person name="Nguyen H.D.T."/>
            <person name="Sultana T."/>
            <person name="Kesanakurti P."/>
            <person name="Hambleton S."/>
        </authorList>
    </citation>
    <scope>NUCLEOTIDE SEQUENCE</scope>
    <source>
        <strain evidence="2">DAOMC 236416</strain>
    </source>
</reference>
<dbReference type="SMART" id="SM00327">
    <property type="entry name" value="VWA"/>
    <property type="match status" value="1"/>
</dbReference>
<protein>
    <submittedName>
        <fullName evidence="2">Uncharacterized protein</fullName>
    </submittedName>
</protein>
<evidence type="ECO:0000313" key="2">
    <source>
        <dbReference type="EMBL" id="KAE8255379.1"/>
    </source>
</evidence>
<proteinExistence type="predicted"/>
<feature type="compositionally biased region" description="Polar residues" evidence="1">
    <location>
        <begin position="167"/>
        <end position="180"/>
    </location>
</feature>
<dbReference type="Proteomes" id="UP000077521">
    <property type="component" value="Unassembled WGS sequence"/>
</dbReference>
<organism evidence="2 3">
    <name type="scientific">Tilletia indica</name>
    <dbReference type="NCBI Taxonomy" id="43049"/>
    <lineage>
        <taxon>Eukaryota</taxon>
        <taxon>Fungi</taxon>
        <taxon>Dikarya</taxon>
        <taxon>Basidiomycota</taxon>
        <taxon>Ustilaginomycotina</taxon>
        <taxon>Exobasidiomycetes</taxon>
        <taxon>Tilletiales</taxon>
        <taxon>Tilletiaceae</taxon>
        <taxon>Tilletia</taxon>
    </lineage>
</organism>
<feature type="region of interest" description="Disordered" evidence="1">
    <location>
        <begin position="1"/>
        <end position="208"/>
    </location>
</feature>
<reference evidence="2" key="1">
    <citation type="submission" date="2016-04" db="EMBL/GenBank/DDBJ databases">
        <authorList>
            <person name="Nguyen H.D."/>
            <person name="Samba Siva P."/>
            <person name="Cullis J."/>
            <person name="Levesque C.A."/>
            <person name="Hambleton S."/>
        </authorList>
    </citation>
    <scope>NUCLEOTIDE SEQUENCE</scope>
    <source>
        <strain evidence="2">DAOMC 236416</strain>
    </source>
</reference>
<dbReference type="AlphaFoldDB" id="A0A177TWC8"/>
<dbReference type="EMBL" id="LWDF02000161">
    <property type="protein sequence ID" value="KAE8255379.1"/>
    <property type="molecule type" value="Genomic_DNA"/>
</dbReference>
<feature type="compositionally biased region" description="Pro residues" evidence="1">
    <location>
        <begin position="86"/>
        <end position="95"/>
    </location>
</feature>
<dbReference type="PANTHER" id="PTHR34706">
    <property type="entry name" value="SLR1338 PROTEIN"/>
    <property type="match status" value="1"/>
</dbReference>
<dbReference type="InterPro" id="IPR036465">
    <property type="entry name" value="vWFA_dom_sf"/>
</dbReference>
<evidence type="ECO:0000256" key="1">
    <source>
        <dbReference type="SAM" id="MobiDB-lite"/>
    </source>
</evidence>
<gene>
    <name evidence="2" type="ORF">A4X13_0g3062</name>
</gene>